<evidence type="ECO:0000256" key="6">
    <source>
        <dbReference type="ARBA" id="ARBA00022679"/>
    </source>
</evidence>
<comment type="caution">
    <text evidence="10">The sequence shown here is derived from an EMBL/GenBank/DDBJ whole genome shotgun (WGS) entry which is preliminary data.</text>
</comment>
<dbReference type="EMBL" id="JAQMWT010000323">
    <property type="protein sequence ID" value="KAJ8604688.1"/>
    <property type="molecule type" value="Genomic_DNA"/>
</dbReference>
<evidence type="ECO:0000256" key="4">
    <source>
        <dbReference type="ARBA" id="ARBA00012834"/>
    </source>
</evidence>
<dbReference type="InterPro" id="IPR016651">
    <property type="entry name" value="LCMT1"/>
</dbReference>
<dbReference type="PANTHER" id="PTHR13600:SF33">
    <property type="entry name" value="LEUCINE CARBOXYL METHYLTRANSFERASE 1"/>
    <property type="match status" value="1"/>
</dbReference>
<evidence type="ECO:0000256" key="8">
    <source>
        <dbReference type="ARBA" id="ARBA00032526"/>
    </source>
</evidence>
<accession>A0AAD7XLK0</accession>
<reference evidence="10" key="1">
    <citation type="submission" date="2023-01" db="EMBL/GenBank/DDBJ databases">
        <title>Metagenome sequencing of chrysophaentin producing Chrysophaeum taylorii.</title>
        <authorList>
            <person name="Davison J."/>
            <person name="Bewley C."/>
        </authorList>
    </citation>
    <scope>NUCLEOTIDE SEQUENCE</scope>
    <source>
        <strain evidence="10">NIES-1699</strain>
    </source>
</reference>
<dbReference type="GO" id="GO:0018423">
    <property type="term" value="F:protein C-terminal leucine carboxyl O-methyltransferase activity"/>
    <property type="evidence" value="ECO:0007669"/>
    <property type="project" value="UniProtKB-EC"/>
</dbReference>
<dbReference type="SUPFAM" id="SSF53335">
    <property type="entry name" value="S-adenosyl-L-methionine-dependent methyltransferases"/>
    <property type="match status" value="1"/>
</dbReference>
<dbReference type="CDD" id="cd04301">
    <property type="entry name" value="NAT_SF"/>
    <property type="match status" value="1"/>
</dbReference>
<comment type="catalytic activity">
    <reaction evidence="1">
        <text>[phosphatase 2A protein]-C-terminal L-leucine + S-adenosyl-L-methionine = [phosphatase 2A protein]-C-terminal L-leucine methyl ester + S-adenosyl-L-homocysteine</text>
        <dbReference type="Rhea" id="RHEA:48544"/>
        <dbReference type="Rhea" id="RHEA-COMP:12134"/>
        <dbReference type="Rhea" id="RHEA-COMP:12135"/>
        <dbReference type="ChEBI" id="CHEBI:57856"/>
        <dbReference type="ChEBI" id="CHEBI:59789"/>
        <dbReference type="ChEBI" id="CHEBI:90516"/>
        <dbReference type="ChEBI" id="CHEBI:90517"/>
        <dbReference type="EC" id="2.1.1.233"/>
    </reaction>
</comment>
<evidence type="ECO:0000256" key="3">
    <source>
        <dbReference type="ARBA" id="ARBA00010703"/>
    </source>
</evidence>
<dbReference type="SUPFAM" id="SSF55729">
    <property type="entry name" value="Acyl-CoA N-acyltransferases (Nat)"/>
    <property type="match status" value="1"/>
</dbReference>
<name>A0AAD7XLK0_9STRA</name>
<dbReference type="Pfam" id="PF13508">
    <property type="entry name" value="Acetyltransf_7"/>
    <property type="match status" value="1"/>
</dbReference>
<evidence type="ECO:0000313" key="11">
    <source>
        <dbReference type="Proteomes" id="UP001230188"/>
    </source>
</evidence>
<gene>
    <name evidence="10" type="ORF">CTAYLR_006543</name>
</gene>
<keyword evidence="5" id="KW-0489">Methyltransferase</keyword>
<dbReference type="PROSITE" id="PS51186">
    <property type="entry name" value="GNAT"/>
    <property type="match status" value="1"/>
</dbReference>
<dbReference type="InterPro" id="IPR007213">
    <property type="entry name" value="Ppm1/Ppm2/Tcmp"/>
</dbReference>
<organism evidence="10 11">
    <name type="scientific">Chrysophaeum taylorii</name>
    <dbReference type="NCBI Taxonomy" id="2483200"/>
    <lineage>
        <taxon>Eukaryota</taxon>
        <taxon>Sar</taxon>
        <taxon>Stramenopiles</taxon>
        <taxon>Ochrophyta</taxon>
        <taxon>Pelagophyceae</taxon>
        <taxon>Pelagomonadales</taxon>
        <taxon>Pelagomonadaceae</taxon>
        <taxon>Chrysophaeum</taxon>
    </lineage>
</organism>
<keyword evidence="7" id="KW-0949">S-adenosyl-L-methionine</keyword>
<evidence type="ECO:0000256" key="2">
    <source>
        <dbReference type="ARBA" id="ARBA00003455"/>
    </source>
</evidence>
<evidence type="ECO:0000259" key="9">
    <source>
        <dbReference type="PROSITE" id="PS51186"/>
    </source>
</evidence>
<dbReference type="PANTHER" id="PTHR13600">
    <property type="entry name" value="LEUCINE CARBOXYL METHYLTRANSFERASE"/>
    <property type="match status" value="1"/>
</dbReference>
<dbReference type="Gene3D" id="3.40.50.150">
    <property type="entry name" value="Vaccinia Virus protein VP39"/>
    <property type="match status" value="1"/>
</dbReference>
<proteinExistence type="inferred from homology"/>
<evidence type="ECO:0000256" key="5">
    <source>
        <dbReference type="ARBA" id="ARBA00022603"/>
    </source>
</evidence>
<dbReference type="EC" id="2.1.1.233" evidence="4"/>
<feature type="domain" description="N-acetyltransferase" evidence="9">
    <location>
        <begin position="220"/>
        <end position="363"/>
    </location>
</feature>
<dbReference type="InterPro" id="IPR029063">
    <property type="entry name" value="SAM-dependent_MTases_sf"/>
</dbReference>
<dbReference type="Gene3D" id="3.40.630.30">
    <property type="match status" value="1"/>
</dbReference>
<dbReference type="Proteomes" id="UP001230188">
    <property type="component" value="Unassembled WGS sequence"/>
</dbReference>
<keyword evidence="6" id="KW-0808">Transferase</keyword>
<evidence type="ECO:0000256" key="7">
    <source>
        <dbReference type="ARBA" id="ARBA00022691"/>
    </source>
</evidence>
<dbReference type="AlphaFoldDB" id="A0AAD7XLK0"/>
<dbReference type="GO" id="GO:0005829">
    <property type="term" value="C:cytosol"/>
    <property type="evidence" value="ECO:0007669"/>
    <property type="project" value="TreeGrafter"/>
</dbReference>
<evidence type="ECO:0000256" key="1">
    <source>
        <dbReference type="ARBA" id="ARBA00000724"/>
    </source>
</evidence>
<dbReference type="InterPro" id="IPR016181">
    <property type="entry name" value="Acyl_CoA_acyltransferase"/>
</dbReference>
<dbReference type="GO" id="GO:0016747">
    <property type="term" value="F:acyltransferase activity, transferring groups other than amino-acyl groups"/>
    <property type="evidence" value="ECO:0007669"/>
    <property type="project" value="InterPro"/>
</dbReference>
<keyword evidence="11" id="KW-1185">Reference proteome</keyword>
<protein>
    <recommendedName>
        <fullName evidence="4">[phosphatase 2A protein]-leucine-carboxy methyltransferase</fullName>
        <ecNumber evidence="4">2.1.1.233</ecNumber>
    </recommendedName>
    <alternativeName>
        <fullName evidence="8">[Phosphatase 2A protein]-leucine-carboxy methyltransferase 1</fullName>
    </alternativeName>
</protein>
<evidence type="ECO:0000313" key="10">
    <source>
        <dbReference type="EMBL" id="KAJ8604688.1"/>
    </source>
</evidence>
<comment type="function">
    <text evidence="2">Methylates the carboxyl group of the C-terminal leucine residue of protein phosphatase 2A catalytic subunits to form alpha-leucine ester residues.</text>
</comment>
<dbReference type="GO" id="GO:0032259">
    <property type="term" value="P:methylation"/>
    <property type="evidence" value="ECO:0007669"/>
    <property type="project" value="UniProtKB-KW"/>
</dbReference>
<dbReference type="InterPro" id="IPR000182">
    <property type="entry name" value="GNAT_dom"/>
</dbReference>
<comment type="similarity">
    <text evidence="3">Belongs to the methyltransferase superfamily. LCMT family.</text>
</comment>
<sequence length="482" mass="52055">MRVVRRCLANLLERVSPRARIVSLGAGLDAEMARLAGRAEVVEVDVPEVAARKKALLEELGVSGVEVVGLDLRDDEDEDGLARLFDDRTIVFSECCLAYVPPEVAAKARRIAAKKSAAAWLELSPAPKGAYGAALAEGFQRRGAPLLSAPASPEAAAADLLRHDWPAALARTLDAAAIDIEPLYEGELFDEHAALAVARRHYVVAVASKDPALLDACFRPRVRPFEPDDLDQVRKCYENAMLPAEHSIAKHARAALRGPLSSAEAVAKTFARFWVAVEGGVVGCVGLDASKSIKNLAVVPEARRRGVASALLDAAEGAGGSHLDTLGGLTGAVRLFEKRGFELAKVRSVRGKSGAFELRSYRKLVDLVALPLVEADHSEPRLKIPHVKPLDAHVDFQLPAPLYVSLVFQLGGRRYVAKRTSTSPHHNRTIPKGAFVRCRLEPTAPPEWAFPRRINTFRRRRDDPCGAGEEGPCTCNADCLVA</sequence>
<dbReference type="Pfam" id="PF04072">
    <property type="entry name" value="LCM"/>
    <property type="match status" value="1"/>
</dbReference>